<reference evidence="3" key="1">
    <citation type="submission" date="2018-05" db="EMBL/GenBank/DDBJ databases">
        <authorList>
            <person name="Lanie J.A."/>
            <person name="Ng W.-L."/>
            <person name="Kazmierczak K.M."/>
            <person name="Andrzejewski T.M."/>
            <person name="Davidsen T.M."/>
            <person name="Wayne K.J."/>
            <person name="Tettelin H."/>
            <person name="Glass J.I."/>
            <person name="Rusch D."/>
            <person name="Podicherti R."/>
            <person name="Tsui H.-C.T."/>
            <person name="Winkler M.E."/>
        </authorList>
    </citation>
    <scope>NUCLEOTIDE SEQUENCE</scope>
</reference>
<dbReference type="InterPro" id="IPR008979">
    <property type="entry name" value="Galactose-bd-like_sf"/>
</dbReference>
<dbReference type="Pfam" id="PF02129">
    <property type="entry name" value="Peptidase_S15"/>
    <property type="match status" value="1"/>
</dbReference>
<dbReference type="EMBL" id="UINC01031569">
    <property type="protein sequence ID" value="SVB17826.1"/>
    <property type="molecule type" value="Genomic_DNA"/>
</dbReference>
<gene>
    <name evidence="3" type="ORF">METZ01_LOCUS170680</name>
</gene>
<dbReference type="GO" id="GO:0008239">
    <property type="term" value="F:dipeptidyl-peptidase activity"/>
    <property type="evidence" value="ECO:0007669"/>
    <property type="project" value="InterPro"/>
</dbReference>
<evidence type="ECO:0000259" key="2">
    <source>
        <dbReference type="SMART" id="SM00939"/>
    </source>
</evidence>
<dbReference type="InterPro" id="IPR050585">
    <property type="entry name" value="Xaa-Pro_dipeptidyl-ppase/CocE"/>
</dbReference>
<dbReference type="NCBIfam" id="TIGR00976">
    <property type="entry name" value="CocE_NonD"/>
    <property type="match status" value="1"/>
</dbReference>
<name>A0A382BVH9_9ZZZZ</name>
<dbReference type="SUPFAM" id="SSF49785">
    <property type="entry name" value="Galactose-binding domain-like"/>
    <property type="match status" value="1"/>
</dbReference>
<evidence type="ECO:0000313" key="3">
    <source>
        <dbReference type="EMBL" id="SVB17826.1"/>
    </source>
</evidence>
<organism evidence="3">
    <name type="scientific">marine metagenome</name>
    <dbReference type="NCBI Taxonomy" id="408172"/>
    <lineage>
        <taxon>unclassified sequences</taxon>
        <taxon>metagenomes</taxon>
        <taxon>ecological metagenomes</taxon>
    </lineage>
</organism>
<feature type="non-terminal residue" evidence="3">
    <location>
        <position position="1"/>
    </location>
</feature>
<sequence>QMKENDIKIITAFPRTVREIENTFIPLAEGINLAARIWLPEDADIDPVPAILEFLPYRKRDGTSERDALTHPYYAGHGYACVRVDMRGAGDSEGILEDEYLKSEQDDALEVLDWITKQPWCTGATGIIGISWGGFNGLQIAARRPPSLKAIVTIASTDDRYADDIHYMGGVMLNDAMSWGATMFAFNSRPPDPAIVGDTWRDLWMTRLEANDPWSMKWLSHQTRDAFWQHGSVCENYADIECAVYAVGGWADGYSNAVPRMLERLSCPRKGLIGPWAHKYPHFGLPGPRIGFLQETLRWWDHWLKDIDTGIMDEPQYRVWMQDSAAPASYYEVRQGRWVAEPAWPSDHINWQKLYFTENGLRPEAGSEEIDVAIHTPHAMGTRQGEWCAFGLEPDLPGDQREEDGCSVVFETAPLTDAVEILGAPVLRLRLSADQPNAFIVARLNDVAPDGASTRVTYGVLNLTHRDSHEHPKPLVPGDTYDIRLQLNDVAQIFPVGHRIRIALSNTMWPQFWPSPEPVTLTLSFLSSYLELPFRTLRKTDETLRHFGPAESARPQSAKVLEPSSYVRRVERDDVLAETRLTAIADTGMLHLTDLGWEHGSVSRQYCSIRDDDPTSARLDLHWTMRFRRPDADFDVRTETRSGLTSTPTQFHFTAEMEVFEHEEKTYSRTWTKTVDRELN</sequence>
<dbReference type="InterPro" id="IPR029058">
    <property type="entry name" value="AB_hydrolase_fold"/>
</dbReference>
<accession>A0A382BVH9</accession>
<dbReference type="AlphaFoldDB" id="A0A382BVH9"/>
<dbReference type="SMART" id="SM00939">
    <property type="entry name" value="PepX_C"/>
    <property type="match status" value="1"/>
</dbReference>
<dbReference type="Pfam" id="PF08530">
    <property type="entry name" value="PepX_C"/>
    <property type="match status" value="1"/>
</dbReference>
<dbReference type="InterPro" id="IPR013736">
    <property type="entry name" value="Xaa-Pro_dipept_C"/>
</dbReference>
<dbReference type="Gene3D" id="1.10.3020.10">
    <property type="entry name" value="alpha-amino acid ester hydrolase ( Helical cap domain)"/>
    <property type="match status" value="1"/>
</dbReference>
<feature type="domain" description="Xaa-Pro dipeptidyl-peptidase C-terminal" evidence="2">
    <location>
        <begin position="297"/>
        <end position="556"/>
    </location>
</feature>
<dbReference type="InterPro" id="IPR005674">
    <property type="entry name" value="CocE/Ser_esterase"/>
</dbReference>
<dbReference type="Gene3D" id="2.60.120.260">
    <property type="entry name" value="Galactose-binding domain-like"/>
    <property type="match status" value="1"/>
</dbReference>
<dbReference type="PANTHER" id="PTHR43056:SF10">
    <property type="entry name" value="COCE_NOND FAMILY, PUTATIVE (AFU_ORTHOLOGUE AFUA_7G00600)-RELATED"/>
    <property type="match status" value="1"/>
</dbReference>
<keyword evidence="1" id="KW-0378">Hydrolase</keyword>
<dbReference type="PANTHER" id="PTHR43056">
    <property type="entry name" value="PEPTIDASE S9 PROLYL OLIGOPEPTIDASE"/>
    <property type="match status" value="1"/>
</dbReference>
<dbReference type="SUPFAM" id="SSF53474">
    <property type="entry name" value="alpha/beta-Hydrolases"/>
    <property type="match status" value="1"/>
</dbReference>
<proteinExistence type="predicted"/>
<dbReference type="InterPro" id="IPR000383">
    <property type="entry name" value="Xaa-Pro-like_dom"/>
</dbReference>
<protein>
    <recommendedName>
        <fullName evidence="2">Xaa-Pro dipeptidyl-peptidase C-terminal domain-containing protein</fullName>
    </recommendedName>
</protein>
<evidence type="ECO:0000256" key="1">
    <source>
        <dbReference type="ARBA" id="ARBA00022801"/>
    </source>
</evidence>
<dbReference type="Gene3D" id="3.40.50.1820">
    <property type="entry name" value="alpha/beta hydrolase"/>
    <property type="match status" value="1"/>
</dbReference>